<accession>A0A5B9PA95</accession>
<proteinExistence type="predicted"/>
<dbReference type="Proteomes" id="UP000322214">
    <property type="component" value="Chromosome"/>
</dbReference>
<dbReference type="KEGG" id="mff:MFFC18_17430"/>
<reference evidence="2 3" key="1">
    <citation type="submission" date="2019-08" db="EMBL/GenBank/DDBJ databases">
        <title>Deep-cultivation of Planctomycetes and their phenomic and genomic characterization uncovers novel biology.</title>
        <authorList>
            <person name="Wiegand S."/>
            <person name="Jogler M."/>
            <person name="Boedeker C."/>
            <person name="Pinto D."/>
            <person name="Vollmers J."/>
            <person name="Rivas-Marin E."/>
            <person name="Kohn T."/>
            <person name="Peeters S.H."/>
            <person name="Heuer A."/>
            <person name="Rast P."/>
            <person name="Oberbeckmann S."/>
            <person name="Bunk B."/>
            <person name="Jeske O."/>
            <person name="Meyerdierks A."/>
            <person name="Storesund J.E."/>
            <person name="Kallscheuer N."/>
            <person name="Luecker S."/>
            <person name="Lage O.M."/>
            <person name="Pohl T."/>
            <person name="Merkel B.J."/>
            <person name="Hornburger P."/>
            <person name="Mueller R.-W."/>
            <person name="Bruemmer F."/>
            <person name="Labrenz M."/>
            <person name="Spormann A.M."/>
            <person name="Op den Camp H."/>
            <person name="Overmann J."/>
            <person name="Amann R."/>
            <person name="Jetten M.S.M."/>
            <person name="Mascher T."/>
            <person name="Medema M.H."/>
            <person name="Devos D.P."/>
            <person name="Kaster A.-K."/>
            <person name="Ovreas L."/>
            <person name="Rohde M."/>
            <person name="Galperin M.Y."/>
            <person name="Jogler C."/>
        </authorList>
    </citation>
    <scope>NUCLEOTIDE SEQUENCE [LARGE SCALE GENOMIC DNA]</scope>
    <source>
        <strain evidence="2 3">FC18</strain>
    </source>
</reference>
<dbReference type="Pfam" id="PF07643">
    <property type="entry name" value="DUF1598"/>
    <property type="match status" value="1"/>
</dbReference>
<evidence type="ECO:0000313" key="3">
    <source>
        <dbReference type="Proteomes" id="UP000322214"/>
    </source>
</evidence>
<dbReference type="EMBL" id="CP042912">
    <property type="protein sequence ID" value="QEG21882.1"/>
    <property type="molecule type" value="Genomic_DNA"/>
</dbReference>
<dbReference type="InterPro" id="IPR011487">
    <property type="entry name" value="DUF1598"/>
</dbReference>
<evidence type="ECO:0000256" key="1">
    <source>
        <dbReference type="SAM" id="SignalP"/>
    </source>
</evidence>
<keyword evidence="1" id="KW-0732">Signal</keyword>
<dbReference type="OrthoDB" id="233246at2"/>
<protein>
    <submittedName>
        <fullName evidence="2">Uncharacterized protein</fullName>
    </submittedName>
</protein>
<dbReference type="STRING" id="980251.GCA_001642875_03344"/>
<feature type="chain" id="PRO_5022864230" evidence="1">
    <location>
        <begin position="30"/>
        <end position="469"/>
    </location>
</feature>
<gene>
    <name evidence="2" type="ORF">MFFC18_17430</name>
</gene>
<keyword evidence="3" id="KW-1185">Reference proteome</keyword>
<evidence type="ECO:0000313" key="2">
    <source>
        <dbReference type="EMBL" id="QEG21882.1"/>
    </source>
</evidence>
<feature type="signal peptide" evidence="1">
    <location>
        <begin position="1"/>
        <end position="29"/>
    </location>
</feature>
<dbReference type="RefSeq" id="WP_075085553.1">
    <property type="nucleotide sequence ID" value="NZ_CP042912.1"/>
</dbReference>
<name>A0A5B9PA95_9BACT</name>
<dbReference type="AlphaFoldDB" id="A0A5B9PA95"/>
<sequence precursor="true">MASSYAKQTFSFICMAIAALLIVPSSSFGQDNNGGGGDGGDTNNNTTVSFGVVGGVMVDAAGVVRGEQKSLPTAERARIQKALAGVESDINDSTELRMISLRGLEKAIASSIESGTKLPADVQYMAGLQRIEYIVADTENNDLILAGPGEGFEVNEDGNVVGVTSRMPVLHLQDFMVAMRSVDAARQGQGVSVSIDPTAEGVQRVSQVYARMNQQRVQHVSKALANEIEQAYGDQQVTLTGVPRNSHFSRVLLTADYKMKRLAMGLDESPLRQLPSMMSIIARKRINLKHAAPRMWIECDYEPVAKSSDDNIWHISGKGVRVKTENELADSMGNRRSSGKKFKVAEDWADTMTKHYDALSAEVPVFRDLRNVMDMSVIAAIIRNEDLASKVGLTIPMIGGELKTPTYPVPEKIPSQVSVANSYAVQVSGGVLLNSWGIAQNTIIKDDITQVATVAKVATADRWWWNSKK</sequence>
<organism evidence="2 3">
    <name type="scientific">Mariniblastus fucicola</name>
    <dbReference type="NCBI Taxonomy" id="980251"/>
    <lineage>
        <taxon>Bacteria</taxon>
        <taxon>Pseudomonadati</taxon>
        <taxon>Planctomycetota</taxon>
        <taxon>Planctomycetia</taxon>
        <taxon>Pirellulales</taxon>
        <taxon>Pirellulaceae</taxon>
        <taxon>Mariniblastus</taxon>
    </lineage>
</organism>